<comment type="caution">
    <text evidence="1">The sequence shown here is derived from an EMBL/GenBank/DDBJ whole genome shotgun (WGS) entry which is preliminary data.</text>
</comment>
<dbReference type="OrthoDB" id="3197409at2759"/>
<organism evidence="1 2">
    <name type="scientific">Sphagnurus paluster</name>
    <dbReference type="NCBI Taxonomy" id="117069"/>
    <lineage>
        <taxon>Eukaryota</taxon>
        <taxon>Fungi</taxon>
        <taxon>Dikarya</taxon>
        <taxon>Basidiomycota</taxon>
        <taxon>Agaricomycotina</taxon>
        <taxon>Agaricomycetes</taxon>
        <taxon>Agaricomycetidae</taxon>
        <taxon>Agaricales</taxon>
        <taxon>Tricholomatineae</taxon>
        <taxon>Lyophyllaceae</taxon>
        <taxon>Sphagnurus</taxon>
    </lineage>
</organism>
<accession>A0A9P7KKH9</accession>
<keyword evidence="2" id="KW-1185">Reference proteome</keyword>
<reference evidence="1" key="2">
    <citation type="submission" date="2021-10" db="EMBL/GenBank/DDBJ databases">
        <title>Phylogenomics reveals ancestral predisposition of the termite-cultivated fungus Termitomyces towards a domesticated lifestyle.</title>
        <authorList>
            <person name="Auxier B."/>
            <person name="Grum-Grzhimaylo A."/>
            <person name="Cardenas M.E."/>
            <person name="Lodge J.D."/>
            <person name="Laessoe T."/>
            <person name="Pedersen O."/>
            <person name="Smith M.E."/>
            <person name="Kuyper T.W."/>
            <person name="Franco-Molano E.A."/>
            <person name="Baroni T.J."/>
            <person name="Aanen D.K."/>
        </authorList>
    </citation>
    <scope>NUCLEOTIDE SEQUENCE</scope>
    <source>
        <strain evidence="1">D49</strain>
    </source>
</reference>
<dbReference type="Proteomes" id="UP000717328">
    <property type="component" value="Unassembled WGS sequence"/>
</dbReference>
<dbReference type="EMBL" id="JABCKI010000039">
    <property type="protein sequence ID" value="KAG5653668.1"/>
    <property type="molecule type" value="Genomic_DNA"/>
</dbReference>
<proteinExistence type="predicted"/>
<sequence>MTTAANPSSLPSWIQRGFTTLYSFNTTASQFQSSFEALFSSDAEFRVNHRVVSLESFQTNIKNRDAAAIDSSIVWKELIEVPASESQAGTEIVAGWFVVTRSLKFLIRDTPAKTVETVAFSAKIAKDPSVQSGDMQRIVELFQTVSDQAAPIHLQGEGGTSITATAA</sequence>
<gene>
    <name evidence="1" type="ORF">H0H81_011420</name>
</gene>
<name>A0A9P7KKH9_9AGAR</name>
<reference evidence="1" key="1">
    <citation type="submission" date="2021-02" db="EMBL/GenBank/DDBJ databases">
        <authorList>
            <person name="Nieuwenhuis M."/>
            <person name="Van De Peppel L.J.J."/>
        </authorList>
    </citation>
    <scope>NUCLEOTIDE SEQUENCE</scope>
    <source>
        <strain evidence="1">D49</strain>
    </source>
</reference>
<evidence type="ECO:0000313" key="2">
    <source>
        <dbReference type="Proteomes" id="UP000717328"/>
    </source>
</evidence>
<protein>
    <submittedName>
        <fullName evidence="1">Uncharacterized protein</fullName>
    </submittedName>
</protein>
<dbReference type="AlphaFoldDB" id="A0A9P7KKH9"/>
<evidence type="ECO:0000313" key="1">
    <source>
        <dbReference type="EMBL" id="KAG5653668.1"/>
    </source>
</evidence>